<reference evidence="1 2" key="1">
    <citation type="journal article" date="2017" name="Mol. Biol. Evol.">
        <title>The 4-celled Tetrabaena socialis nuclear genome reveals the essential components for genetic control of cell number at the origin of multicellularity in the volvocine lineage.</title>
        <authorList>
            <person name="Featherston J."/>
            <person name="Arakaki Y."/>
            <person name="Hanschen E.R."/>
            <person name="Ferris P.J."/>
            <person name="Michod R.E."/>
            <person name="Olson B.J.S.C."/>
            <person name="Nozaki H."/>
            <person name="Durand P.M."/>
        </authorList>
    </citation>
    <scope>NUCLEOTIDE SEQUENCE [LARGE SCALE GENOMIC DNA]</scope>
    <source>
        <strain evidence="1 2">NIES-571</strain>
    </source>
</reference>
<keyword evidence="2" id="KW-1185">Reference proteome</keyword>
<comment type="caution">
    <text evidence="1">The sequence shown here is derived from an EMBL/GenBank/DDBJ whole genome shotgun (WGS) entry which is preliminary data.</text>
</comment>
<organism evidence="1 2">
    <name type="scientific">Tetrabaena socialis</name>
    <dbReference type="NCBI Taxonomy" id="47790"/>
    <lineage>
        <taxon>Eukaryota</taxon>
        <taxon>Viridiplantae</taxon>
        <taxon>Chlorophyta</taxon>
        <taxon>core chlorophytes</taxon>
        <taxon>Chlorophyceae</taxon>
        <taxon>CS clade</taxon>
        <taxon>Chlamydomonadales</taxon>
        <taxon>Tetrabaenaceae</taxon>
        <taxon>Tetrabaena</taxon>
    </lineage>
</organism>
<proteinExistence type="predicted"/>
<evidence type="ECO:0000313" key="2">
    <source>
        <dbReference type="Proteomes" id="UP000236333"/>
    </source>
</evidence>
<name>A0A2J7ZGP2_9CHLO</name>
<dbReference type="AlphaFoldDB" id="A0A2J7ZGP2"/>
<gene>
    <name evidence="1" type="ORF">TSOC_014780</name>
</gene>
<protein>
    <submittedName>
        <fullName evidence="1">Uncharacterized protein</fullName>
    </submittedName>
</protein>
<evidence type="ECO:0000313" key="1">
    <source>
        <dbReference type="EMBL" id="PNG99440.1"/>
    </source>
</evidence>
<feature type="non-terminal residue" evidence="1">
    <location>
        <position position="123"/>
    </location>
</feature>
<dbReference type="Proteomes" id="UP000236333">
    <property type="component" value="Unassembled WGS sequence"/>
</dbReference>
<sequence length="123" mass="13405">MSCLEAPPPRLRLVPQVNEYDVLLLEHVFGNRPDDCNKVRAAVLDMVAADPGLQQAELVLLGLFGRVCRLLEEEPDTAELATTSAEVEQLVELLSARHAALASNLEGDGFPELRATLWQAESG</sequence>
<dbReference type="EMBL" id="PGGS01002903">
    <property type="protein sequence ID" value="PNG99440.1"/>
    <property type="molecule type" value="Genomic_DNA"/>
</dbReference>
<accession>A0A2J7ZGP2</accession>